<dbReference type="Proteomes" id="UP000050865">
    <property type="component" value="Unassembled WGS sequence"/>
</dbReference>
<dbReference type="GO" id="GO:0008184">
    <property type="term" value="F:glycogen phosphorylase activity"/>
    <property type="evidence" value="ECO:0007669"/>
    <property type="project" value="InterPro"/>
</dbReference>
<comment type="catalytic activity">
    <reaction evidence="2">
        <text>[(1-&gt;4)-alpha-D-glucosyl](n) + phosphate = [(1-&gt;4)-alpha-D-glucosyl](n-1) + alpha-D-glucose 1-phosphate</text>
        <dbReference type="Rhea" id="RHEA:41732"/>
        <dbReference type="Rhea" id="RHEA-COMP:9584"/>
        <dbReference type="Rhea" id="RHEA-COMP:9586"/>
        <dbReference type="ChEBI" id="CHEBI:15444"/>
        <dbReference type="ChEBI" id="CHEBI:43474"/>
        <dbReference type="ChEBI" id="CHEBI:58601"/>
        <dbReference type="EC" id="2.4.1.1"/>
    </reaction>
</comment>
<name>A0A0R2F6L4_9LACO</name>
<comment type="similarity">
    <text evidence="1 2">Belongs to the glycogen phosphorylase family.</text>
</comment>
<protein>
    <recommendedName>
        <fullName evidence="2">Alpha-1,4 glucan phosphorylase</fullName>
        <ecNumber evidence="2">2.4.1.1</ecNumber>
    </recommendedName>
</protein>
<dbReference type="GO" id="GO:0030170">
    <property type="term" value="F:pyridoxal phosphate binding"/>
    <property type="evidence" value="ECO:0007669"/>
    <property type="project" value="TreeGrafter"/>
</dbReference>
<dbReference type="EMBL" id="AYZJ01000028">
    <property type="protein sequence ID" value="KRN23302.1"/>
    <property type="molecule type" value="Genomic_DNA"/>
</dbReference>
<dbReference type="SUPFAM" id="SSF53756">
    <property type="entry name" value="UDP-Glycosyltransferase/glycogen phosphorylase"/>
    <property type="match status" value="1"/>
</dbReference>
<dbReference type="STRING" id="1423730.FC75_GL001502"/>
<dbReference type="GO" id="GO:0005737">
    <property type="term" value="C:cytoplasm"/>
    <property type="evidence" value="ECO:0007669"/>
    <property type="project" value="TreeGrafter"/>
</dbReference>
<dbReference type="EC" id="2.4.1.1" evidence="2"/>
<organism evidence="3 4">
    <name type="scientific">Lacticaseibacillus camelliae DSM 22697 = JCM 13995</name>
    <dbReference type="NCBI Taxonomy" id="1423730"/>
    <lineage>
        <taxon>Bacteria</taxon>
        <taxon>Bacillati</taxon>
        <taxon>Bacillota</taxon>
        <taxon>Bacilli</taxon>
        <taxon>Lactobacillales</taxon>
        <taxon>Lactobacillaceae</taxon>
        <taxon>Lacticaseibacillus</taxon>
    </lineage>
</organism>
<gene>
    <name evidence="3" type="ORF">FC75_GL001502</name>
</gene>
<dbReference type="Pfam" id="PF00343">
    <property type="entry name" value="Phosphorylase"/>
    <property type="match status" value="1"/>
</dbReference>
<dbReference type="GO" id="GO:0005980">
    <property type="term" value="P:glycogen catabolic process"/>
    <property type="evidence" value="ECO:0007669"/>
    <property type="project" value="TreeGrafter"/>
</dbReference>
<comment type="cofactor">
    <cofactor evidence="2">
        <name>pyridoxal 5'-phosphate</name>
        <dbReference type="ChEBI" id="CHEBI:597326"/>
    </cofactor>
</comment>
<sequence>MHVFGAKAAPSYQYAKAVIKLINAVADLVNHDPAVNAKLKVAFMPNYGVSLAEQIIPAADVSEQISLAGTEASGTSNMKLMATGAITLATLDGANIEIRDAAGQDTMAVFGLTAQQVERVQRDHSYHARALYEKDPLLHQIVDMLTDGSIPGIASEGREIQDELLEYNDNYFVLADFESYLAASRRLDDLYLTPLTWGKLALRGIAASGQFAADFTVAHYGREIWQVLPTQPADE</sequence>
<keyword evidence="4" id="KW-1185">Reference proteome</keyword>
<keyword evidence="2" id="KW-0119">Carbohydrate metabolism</keyword>
<evidence type="ECO:0000313" key="3">
    <source>
        <dbReference type="EMBL" id="KRN23302.1"/>
    </source>
</evidence>
<evidence type="ECO:0000256" key="1">
    <source>
        <dbReference type="ARBA" id="ARBA00006047"/>
    </source>
</evidence>
<dbReference type="PANTHER" id="PTHR11468:SF3">
    <property type="entry name" value="GLYCOGEN PHOSPHORYLASE, LIVER FORM"/>
    <property type="match status" value="1"/>
</dbReference>
<comment type="caution">
    <text evidence="3">The sequence shown here is derived from an EMBL/GenBank/DDBJ whole genome shotgun (WGS) entry which is preliminary data.</text>
</comment>
<accession>A0A0R2F6L4</accession>
<comment type="function">
    <text evidence="2">Allosteric enzyme that catalyzes the rate-limiting step in glycogen catabolism, the phosphorolytic cleavage of glycogen to produce glucose-1-phosphate, and plays a central role in maintaining cellular and organismal glucose homeostasis.</text>
</comment>
<reference evidence="3 4" key="1">
    <citation type="journal article" date="2015" name="Genome Announc.">
        <title>Expanding the biotechnology potential of lactobacilli through comparative genomics of 213 strains and associated genera.</title>
        <authorList>
            <person name="Sun Z."/>
            <person name="Harris H.M."/>
            <person name="McCann A."/>
            <person name="Guo C."/>
            <person name="Argimon S."/>
            <person name="Zhang W."/>
            <person name="Yang X."/>
            <person name="Jeffery I.B."/>
            <person name="Cooney J.C."/>
            <person name="Kagawa T.F."/>
            <person name="Liu W."/>
            <person name="Song Y."/>
            <person name="Salvetti E."/>
            <person name="Wrobel A."/>
            <person name="Rasinkangas P."/>
            <person name="Parkhill J."/>
            <person name="Rea M.C."/>
            <person name="O'Sullivan O."/>
            <person name="Ritari J."/>
            <person name="Douillard F.P."/>
            <person name="Paul Ross R."/>
            <person name="Yang R."/>
            <person name="Briner A.E."/>
            <person name="Felis G.E."/>
            <person name="de Vos W.M."/>
            <person name="Barrangou R."/>
            <person name="Klaenhammer T.R."/>
            <person name="Caufield P.W."/>
            <person name="Cui Y."/>
            <person name="Zhang H."/>
            <person name="O'Toole P.W."/>
        </authorList>
    </citation>
    <scope>NUCLEOTIDE SEQUENCE [LARGE SCALE GENOMIC DNA]</scope>
    <source>
        <strain evidence="3 4">DSM 22697</strain>
    </source>
</reference>
<dbReference type="AlphaFoldDB" id="A0A0R2F6L4"/>
<dbReference type="PATRIC" id="fig|1423730.4.peg.1574"/>
<keyword evidence="2" id="KW-0808">Transferase</keyword>
<keyword evidence="2" id="KW-0663">Pyridoxal phosphate</keyword>
<evidence type="ECO:0000313" key="4">
    <source>
        <dbReference type="Proteomes" id="UP000050865"/>
    </source>
</evidence>
<evidence type="ECO:0000256" key="2">
    <source>
        <dbReference type="RuleBase" id="RU000587"/>
    </source>
</evidence>
<dbReference type="Gene3D" id="3.40.50.2000">
    <property type="entry name" value="Glycogen Phosphorylase B"/>
    <property type="match status" value="1"/>
</dbReference>
<dbReference type="InterPro" id="IPR000811">
    <property type="entry name" value="Glyco_trans_35"/>
</dbReference>
<dbReference type="PANTHER" id="PTHR11468">
    <property type="entry name" value="GLYCOGEN PHOSPHORYLASE"/>
    <property type="match status" value="1"/>
</dbReference>
<keyword evidence="2" id="KW-0328">Glycosyltransferase</keyword>
<proteinExistence type="inferred from homology"/>